<dbReference type="Proteomes" id="UP000573001">
    <property type="component" value="Unassembled WGS sequence"/>
</dbReference>
<dbReference type="RefSeq" id="WP_146247942.1">
    <property type="nucleotide sequence ID" value="NZ_BAAAWQ010000001.1"/>
</dbReference>
<name>A0AAW3TBN7_9MICO</name>
<feature type="compositionally biased region" description="Polar residues" evidence="1">
    <location>
        <begin position="102"/>
        <end position="111"/>
    </location>
</feature>
<gene>
    <name evidence="2" type="ORF">FHW23_003377</name>
    <name evidence="3" type="ORF">HP507_06620</name>
</gene>
<feature type="region of interest" description="Disordered" evidence="1">
    <location>
        <begin position="84"/>
        <end position="111"/>
    </location>
</feature>
<accession>A0AAW3TBN7</accession>
<reference evidence="3 4" key="1">
    <citation type="submission" date="2020-05" db="EMBL/GenBank/DDBJ databases">
        <title>Genome Sequencing of Type Strains.</title>
        <authorList>
            <person name="Lemaire J.F."/>
            <person name="Inderbitzin P."/>
            <person name="Gregorio O.A."/>
            <person name="Collins S.B."/>
            <person name="Wespe N."/>
            <person name="Knight-Connoni V."/>
        </authorList>
    </citation>
    <scope>NUCLEOTIDE SEQUENCE [LARGE SCALE GENOMIC DNA]</scope>
    <source>
        <strain evidence="3 4">ATCC 19096</strain>
    </source>
</reference>
<dbReference type="EMBL" id="JACGXP010000007">
    <property type="protein sequence ID" value="MBA8992089.1"/>
    <property type="molecule type" value="Genomic_DNA"/>
</dbReference>
<sequence length="111" mass="11426">MSVQVVVMVARIGDSQENAVPLTCVDRDVDTAAAAVSRQLPPGWQVLPSATGSSAQQRERDARIAALTHAAAVGVMAAALDIPGAPPWHRAGSDGDGDCAYSTEQLASTSR</sequence>
<evidence type="ECO:0000313" key="3">
    <source>
        <dbReference type="EMBL" id="NUU13502.1"/>
    </source>
</evidence>
<dbReference type="Proteomes" id="UP000590225">
    <property type="component" value="Unassembled WGS sequence"/>
</dbReference>
<reference evidence="2 5" key="2">
    <citation type="submission" date="2020-07" db="EMBL/GenBank/DDBJ databases">
        <title>Above-ground endophytic microbial communities from plants in different locations in the United States.</title>
        <authorList>
            <person name="Frank C."/>
        </authorList>
    </citation>
    <scope>NUCLEOTIDE SEQUENCE [LARGE SCALE GENOMIC DNA]</scope>
    <source>
        <strain evidence="2 5">WPL5_2</strain>
    </source>
</reference>
<proteinExistence type="predicted"/>
<dbReference type="AlphaFoldDB" id="A0AAW3TBN7"/>
<protein>
    <submittedName>
        <fullName evidence="2">Uncharacterized protein</fullName>
    </submittedName>
</protein>
<evidence type="ECO:0000256" key="1">
    <source>
        <dbReference type="SAM" id="MobiDB-lite"/>
    </source>
</evidence>
<evidence type="ECO:0000313" key="4">
    <source>
        <dbReference type="Proteomes" id="UP000573001"/>
    </source>
</evidence>
<dbReference type="EMBL" id="JABMCE010000067">
    <property type="protein sequence ID" value="NUU13502.1"/>
    <property type="molecule type" value="Genomic_DNA"/>
</dbReference>
<evidence type="ECO:0000313" key="2">
    <source>
        <dbReference type="EMBL" id="MBA8992089.1"/>
    </source>
</evidence>
<comment type="caution">
    <text evidence="2">The sequence shown here is derived from an EMBL/GenBank/DDBJ whole genome shotgun (WGS) entry which is preliminary data.</text>
</comment>
<evidence type="ECO:0000313" key="5">
    <source>
        <dbReference type="Proteomes" id="UP000590225"/>
    </source>
</evidence>
<organism evidence="2 5">
    <name type="scientific">Curtobacterium pusillum</name>
    <dbReference type="NCBI Taxonomy" id="69373"/>
    <lineage>
        <taxon>Bacteria</taxon>
        <taxon>Bacillati</taxon>
        <taxon>Actinomycetota</taxon>
        <taxon>Actinomycetes</taxon>
        <taxon>Micrococcales</taxon>
        <taxon>Microbacteriaceae</taxon>
        <taxon>Curtobacterium</taxon>
    </lineage>
</organism>
<keyword evidence="4" id="KW-1185">Reference proteome</keyword>